<name>A0A975EZJ1_9SPIR</name>
<dbReference type="InterPro" id="IPR003679">
    <property type="entry name" value="Amioglycoside_AcTrfase"/>
</dbReference>
<dbReference type="SUPFAM" id="SSF110710">
    <property type="entry name" value="TTHA0583/YokD-like"/>
    <property type="match status" value="1"/>
</dbReference>
<dbReference type="Proteomes" id="UP000671995">
    <property type="component" value="Chromosome"/>
</dbReference>
<keyword evidence="5" id="KW-0046">Antibiotic resistance</keyword>
<dbReference type="InterPro" id="IPR028345">
    <property type="entry name" value="Antibiotic_NAT-like"/>
</dbReference>
<dbReference type="GO" id="GO:0046353">
    <property type="term" value="F:aminoglycoside 3-N-acetyltransferase activity"/>
    <property type="evidence" value="ECO:0007669"/>
    <property type="project" value="UniProtKB-EC"/>
</dbReference>
<reference evidence="6" key="1">
    <citation type="submission" date="2020-05" db="EMBL/GenBank/DDBJ databases">
        <authorList>
            <person name="Zeng H."/>
            <person name="Chan Y.K."/>
            <person name="Watt R.M."/>
        </authorList>
    </citation>
    <scope>NUCLEOTIDE SEQUENCE</scope>
    <source>
        <strain evidence="6">ATCC 700773</strain>
    </source>
</reference>
<gene>
    <name evidence="6" type="ORF">HRI96_03205</name>
</gene>
<protein>
    <recommendedName>
        <fullName evidence="2 5">Aminoglycoside N(3)-acetyltransferase</fullName>
        <ecNumber evidence="5">2.3.1.-</ecNumber>
    </recommendedName>
</protein>
<evidence type="ECO:0000256" key="3">
    <source>
        <dbReference type="ARBA" id="ARBA00022679"/>
    </source>
</evidence>
<keyword evidence="4 5" id="KW-0012">Acyltransferase</keyword>
<proteinExistence type="inferred from homology"/>
<dbReference type="PANTHER" id="PTHR11104">
    <property type="entry name" value="AMINOGLYCOSIDE N3-ACETYLTRANSFERASE"/>
    <property type="match status" value="1"/>
</dbReference>
<evidence type="ECO:0000256" key="2">
    <source>
        <dbReference type="ARBA" id="ARBA00012882"/>
    </source>
</evidence>
<dbReference type="GO" id="GO:0046677">
    <property type="term" value="P:response to antibiotic"/>
    <property type="evidence" value="ECO:0007669"/>
    <property type="project" value="UniProtKB-KW"/>
</dbReference>
<organism evidence="6 7">
    <name type="scientific">Treponema parvum</name>
    <dbReference type="NCBI Taxonomy" id="138851"/>
    <lineage>
        <taxon>Bacteria</taxon>
        <taxon>Pseudomonadati</taxon>
        <taxon>Spirochaetota</taxon>
        <taxon>Spirochaetia</taxon>
        <taxon>Spirochaetales</taxon>
        <taxon>Treponemataceae</taxon>
        <taxon>Treponema</taxon>
    </lineage>
</organism>
<keyword evidence="3 5" id="KW-0808">Transferase</keyword>
<evidence type="ECO:0000313" key="7">
    <source>
        <dbReference type="Proteomes" id="UP000671995"/>
    </source>
</evidence>
<dbReference type="RefSeq" id="WP_210118084.1">
    <property type="nucleotide sequence ID" value="NZ_CP054257.1"/>
</dbReference>
<dbReference type="AlphaFoldDB" id="A0A975EZJ1"/>
<sequence>MNNFCSGLKEALIELGIKKDDYLYVSSDVRFFLFSAMRNYGTSEEVIGTVLNELTNVLQEAVGSEGTLLFPVFSWDFCSGKGFDYYKTQGEVGAYSNWILNKRKDFKRTQHPLYSFMVWGKKTDLFCNMNNQDAWGVASPFYYLMKNGGKQLEFNCEAFKGLTYIHCIEQWVKVPYRHHKYFFGKYTDANGDTEIRSYSMYCRDLEVSECTKTTNKYLIDNGAAKEVVWNGNKLTLIDISKCYDVTKKDIVENNGENTLCFKNYNFDYNRKQTLPYEISKIPED</sequence>
<dbReference type="EC" id="2.3.1.-" evidence="5"/>
<reference evidence="6" key="2">
    <citation type="journal article" date="2021" name="Microbiol. Resour. Announc.">
        <title>Complete Genome Sequences of Three Human Oral Treponema parvum Isolates.</title>
        <authorList>
            <person name="Zeng H."/>
            <person name="Watt R.M."/>
        </authorList>
    </citation>
    <scope>NUCLEOTIDE SEQUENCE</scope>
    <source>
        <strain evidence="6">ATCC 700773</strain>
    </source>
</reference>
<evidence type="ECO:0000313" key="6">
    <source>
        <dbReference type="EMBL" id="QTQ11289.1"/>
    </source>
</evidence>
<evidence type="ECO:0000256" key="4">
    <source>
        <dbReference type="ARBA" id="ARBA00023315"/>
    </source>
</evidence>
<dbReference type="Pfam" id="PF02522">
    <property type="entry name" value="Antibiotic_NAT"/>
    <property type="match status" value="1"/>
</dbReference>
<accession>A0A975EZJ1</accession>
<comment type="catalytic activity">
    <reaction evidence="5">
        <text>a 2-deoxystreptamine antibiotic + acetyl-CoA = an N(3)-acetyl-2-deoxystreptamine antibiotic + CoA + H(+)</text>
        <dbReference type="Rhea" id="RHEA:12665"/>
        <dbReference type="ChEBI" id="CHEBI:15378"/>
        <dbReference type="ChEBI" id="CHEBI:57287"/>
        <dbReference type="ChEBI" id="CHEBI:57288"/>
        <dbReference type="ChEBI" id="CHEBI:57921"/>
        <dbReference type="ChEBI" id="CHEBI:77452"/>
        <dbReference type="EC" id="2.3.1.81"/>
    </reaction>
</comment>
<dbReference type="EMBL" id="CP054257">
    <property type="protein sequence ID" value="QTQ11289.1"/>
    <property type="molecule type" value="Genomic_DNA"/>
</dbReference>
<comment type="similarity">
    <text evidence="1 5">Belongs to the antibiotic N-acetyltransferase family.</text>
</comment>
<evidence type="ECO:0000256" key="1">
    <source>
        <dbReference type="ARBA" id="ARBA00006383"/>
    </source>
</evidence>
<dbReference type="PANTHER" id="PTHR11104:SF0">
    <property type="entry name" value="SPBETA PROPHAGE-DERIVED AMINOGLYCOSIDE N(3')-ACETYLTRANSFERASE-LIKE PROTEIN YOKD"/>
    <property type="match status" value="1"/>
</dbReference>
<evidence type="ECO:0000256" key="5">
    <source>
        <dbReference type="RuleBase" id="RU365031"/>
    </source>
</evidence>